<comment type="caution">
    <text evidence="6">The sequence shown here is derived from an EMBL/GenBank/DDBJ whole genome shotgun (WGS) entry which is preliminary data.</text>
</comment>
<organism evidence="6 7">
    <name type="scientific">Brassica napus</name>
    <name type="common">Rape</name>
    <dbReference type="NCBI Taxonomy" id="3708"/>
    <lineage>
        <taxon>Eukaryota</taxon>
        <taxon>Viridiplantae</taxon>
        <taxon>Streptophyta</taxon>
        <taxon>Embryophyta</taxon>
        <taxon>Tracheophyta</taxon>
        <taxon>Spermatophyta</taxon>
        <taxon>Magnoliopsida</taxon>
        <taxon>eudicotyledons</taxon>
        <taxon>Gunneridae</taxon>
        <taxon>Pentapetalae</taxon>
        <taxon>rosids</taxon>
        <taxon>malvids</taxon>
        <taxon>Brassicales</taxon>
        <taxon>Brassicaceae</taxon>
        <taxon>Brassiceae</taxon>
        <taxon>Brassica</taxon>
    </lineage>
</organism>
<keyword evidence="1" id="KW-0479">Metal-binding</keyword>
<dbReference type="PROSITE" id="PS50089">
    <property type="entry name" value="ZF_RING_2"/>
    <property type="match status" value="2"/>
</dbReference>
<evidence type="ECO:0000256" key="1">
    <source>
        <dbReference type="ARBA" id="ARBA00022723"/>
    </source>
</evidence>
<evidence type="ECO:0000313" key="6">
    <source>
        <dbReference type="EMBL" id="KAH0910519.1"/>
    </source>
</evidence>
<keyword evidence="3" id="KW-0862">Zinc</keyword>
<reference evidence="6 7" key="1">
    <citation type="submission" date="2021-05" db="EMBL/GenBank/DDBJ databases">
        <title>Genome Assembly of Synthetic Allotetraploid Brassica napus Reveals Homoeologous Exchanges between Subgenomes.</title>
        <authorList>
            <person name="Davis J.T."/>
        </authorList>
    </citation>
    <scope>NUCLEOTIDE SEQUENCE [LARGE SCALE GENOMIC DNA]</scope>
    <source>
        <strain evidence="7">cv. Da-Ae</strain>
        <tissue evidence="6">Seedling</tissue>
    </source>
</reference>
<accession>A0ABQ8C0D4</accession>
<proteinExistence type="predicted"/>
<evidence type="ECO:0000259" key="5">
    <source>
        <dbReference type="PROSITE" id="PS50089"/>
    </source>
</evidence>
<evidence type="ECO:0000313" key="7">
    <source>
        <dbReference type="Proteomes" id="UP000824890"/>
    </source>
</evidence>
<dbReference type="InterPro" id="IPR050731">
    <property type="entry name" value="HRD1_E3_ubiq-ligases"/>
</dbReference>
<gene>
    <name evidence="6" type="ORF">HID58_033840</name>
</gene>
<sequence>MHFSNMNIQQLDFRVMQSRPLSPSEGYENLVAITIDIKSDRSTPVYPPVLINISLHSSSPRYIFQQLVMEQETQDTNHLRLLAYLAEQISTAATSLGFGHNGFVMEIDYKVVYVVVRSGHPPLDESVSLRASLLRLVLSGSVGYREETKGLKMETGPCSICLDNLVVSGRSNSKRGIPTRMTCSHVFHDGCLLEWLQRKNTCPLCRTVLYDRSTILNNNMIRPRVELSDFKHERRSGSYVNSIIIVVDTISDEIQVSPSVRVDISLPSFLGRHRIRRLIQDQLINRRWLSPKISRTATKLGFSRREVLQDQFASHRWLSDKLAPGISEIAARLGFGCNSLIVTITVKITPSPSKEEVLTRMVQLGKISKEELRSSKMETEPCSICLDNLVSGKHGVSTRMTCSHVFHEKCLLVWFQRKNTCPLCRTVLYDRLMIGNKGSRN</sequence>
<evidence type="ECO:0000256" key="4">
    <source>
        <dbReference type="PROSITE-ProRule" id="PRU00175"/>
    </source>
</evidence>
<name>A0ABQ8C0D4_BRANA</name>
<protein>
    <recommendedName>
        <fullName evidence="5">RING-type domain-containing protein</fullName>
    </recommendedName>
</protein>
<dbReference type="Gene3D" id="3.30.40.10">
    <property type="entry name" value="Zinc/RING finger domain, C3HC4 (zinc finger)"/>
    <property type="match status" value="2"/>
</dbReference>
<feature type="domain" description="RING-type" evidence="5">
    <location>
        <begin position="382"/>
        <end position="425"/>
    </location>
</feature>
<dbReference type="EMBL" id="JAGKQM010000009">
    <property type="protein sequence ID" value="KAH0910519.1"/>
    <property type="molecule type" value="Genomic_DNA"/>
</dbReference>
<feature type="domain" description="RING-type" evidence="5">
    <location>
        <begin position="158"/>
        <end position="206"/>
    </location>
</feature>
<dbReference type="SMART" id="SM00184">
    <property type="entry name" value="RING"/>
    <property type="match status" value="2"/>
</dbReference>
<dbReference type="PANTHER" id="PTHR22763">
    <property type="entry name" value="RING ZINC FINGER PROTEIN"/>
    <property type="match status" value="1"/>
</dbReference>
<dbReference type="SUPFAM" id="SSF57850">
    <property type="entry name" value="RING/U-box"/>
    <property type="match status" value="2"/>
</dbReference>
<keyword evidence="7" id="KW-1185">Reference proteome</keyword>
<evidence type="ECO:0000256" key="2">
    <source>
        <dbReference type="ARBA" id="ARBA00022771"/>
    </source>
</evidence>
<keyword evidence="2 4" id="KW-0863">Zinc-finger</keyword>
<dbReference type="Proteomes" id="UP000824890">
    <property type="component" value="Unassembled WGS sequence"/>
</dbReference>
<dbReference type="PANTHER" id="PTHR22763:SF192">
    <property type="entry name" value="RING-TYPE DOMAIN-CONTAINING PROTEIN"/>
    <property type="match status" value="1"/>
</dbReference>
<dbReference type="InterPro" id="IPR001841">
    <property type="entry name" value="Znf_RING"/>
</dbReference>
<evidence type="ECO:0000256" key="3">
    <source>
        <dbReference type="ARBA" id="ARBA00022833"/>
    </source>
</evidence>
<dbReference type="InterPro" id="IPR013083">
    <property type="entry name" value="Znf_RING/FYVE/PHD"/>
</dbReference>
<dbReference type="Pfam" id="PF13639">
    <property type="entry name" value="zf-RING_2"/>
    <property type="match status" value="2"/>
</dbReference>